<dbReference type="HOGENOM" id="CLU_1429709_0_0_1"/>
<proteinExistence type="inferred from homology"/>
<dbReference type="CDD" id="cd00117">
    <property type="entry name" value="TFP"/>
    <property type="match status" value="1"/>
</dbReference>
<accession>T1IL06</accession>
<reference evidence="3" key="2">
    <citation type="submission" date="2015-02" db="UniProtKB">
        <authorList>
            <consortium name="EnsemblMetazoa"/>
        </authorList>
    </citation>
    <scope>IDENTIFICATION</scope>
</reference>
<reference evidence="4" key="1">
    <citation type="submission" date="2011-05" db="EMBL/GenBank/DDBJ databases">
        <authorList>
            <person name="Richards S.R."/>
            <person name="Qu J."/>
            <person name="Jiang H."/>
            <person name="Jhangiani S.N."/>
            <person name="Agravi P."/>
            <person name="Goodspeed R."/>
            <person name="Gross S."/>
            <person name="Mandapat C."/>
            <person name="Jackson L."/>
            <person name="Mathew T."/>
            <person name="Pu L."/>
            <person name="Thornton R."/>
            <person name="Saada N."/>
            <person name="Wilczek-Boney K.B."/>
            <person name="Lee S."/>
            <person name="Kovar C."/>
            <person name="Wu Y."/>
            <person name="Scherer S.E."/>
            <person name="Worley K.C."/>
            <person name="Muzny D.M."/>
            <person name="Gibbs R."/>
        </authorList>
    </citation>
    <scope>NUCLEOTIDE SEQUENCE</scope>
    <source>
        <strain evidence="4">Brora</strain>
    </source>
</reference>
<sequence length="190" mass="22071">MSKSKKMKIKFHLQSSIILIISFQTFSSLISTTYALRCYKCSSNQISDCENNNNNNNNKLMPPEETIVNCKPNQHYCTIRRNERNSDRGKAYSIFRNCEMRPHVMKQVITDDEYTTYFVACEEDLCNDGDGTNHEHDEEHDIVHKPHLPVFEDLVDMGRNEENKCTLCVYLMALPLIVVLSSKNFHFPNP</sequence>
<evidence type="ECO:0000256" key="1">
    <source>
        <dbReference type="ARBA" id="ARBA00022729"/>
    </source>
</evidence>
<dbReference type="EMBL" id="JH430685">
    <property type="status" value="NOT_ANNOTATED_CDS"/>
    <property type="molecule type" value="Genomic_DNA"/>
</dbReference>
<name>T1IL06_STRMM</name>
<dbReference type="EnsemblMetazoa" id="SMAR001623-RA">
    <property type="protein sequence ID" value="SMAR001623-PA"/>
    <property type="gene ID" value="SMAR001623"/>
</dbReference>
<evidence type="ECO:0000313" key="3">
    <source>
        <dbReference type="EnsemblMetazoa" id="SMAR001623-PA"/>
    </source>
</evidence>
<comment type="similarity">
    <text evidence="2">Belongs to the scoloptoxin-05 family.</text>
</comment>
<keyword evidence="4" id="KW-1185">Reference proteome</keyword>
<dbReference type="InterPro" id="IPR045860">
    <property type="entry name" value="Snake_toxin-like_sf"/>
</dbReference>
<organism evidence="3 4">
    <name type="scientific">Strigamia maritima</name>
    <name type="common">European centipede</name>
    <name type="synonym">Geophilus maritimus</name>
    <dbReference type="NCBI Taxonomy" id="126957"/>
    <lineage>
        <taxon>Eukaryota</taxon>
        <taxon>Metazoa</taxon>
        <taxon>Ecdysozoa</taxon>
        <taxon>Arthropoda</taxon>
        <taxon>Myriapoda</taxon>
        <taxon>Chilopoda</taxon>
        <taxon>Pleurostigmophora</taxon>
        <taxon>Geophilomorpha</taxon>
        <taxon>Linotaeniidae</taxon>
        <taxon>Strigamia</taxon>
    </lineage>
</organism>
<dbReference type="STRING" id="126957.T1IL06"/>
<dbReference type="SUPFAM" id="SSF57302">
    <property type="entry name" value="Snake toxin-like"/>
    <property type="match status" value="1"/>
</dbReference>
<dbReference type="PANTHER" id="PTHR33562">
    <property type="entry name" value="ATILLA, ISOFORM B-RELATED-RELATED"/>
    <property type="match status" value="1"/>
</dbReference>
<protein>
    <submittedName>
        <fullName evidence="3">Uncharacterized protein</fullName>
    </submittedName>
</protein>
<dbReference type="InterPro" id="IPR050975">
    <property type="entry name" value="Sleep_regulator"/>
</dbReference>
<evidence type="ECO:0000256" key="2">
    <source>
        <dbReference type="ARBA" id="ARBA00025739"/>
    </source>
</evidence>
<dbReference type="AlphaFoldDB" id="T1IL06"/>
<dbReference type="Proteomes" id="UP000014500">
    <property type="component" value="Unassembled WGS sequence"/>
</dbReference>
<evidence type="ECO:0000313" key="4">
    <source>
        <dbReference type="Proteomes" id="UP000014500"/>
    </source>
</evidence>
<keyword evidence="1" id="KW-0732">Signal</keyword>